<organism evidence="2 3">
    <name type="scientific">Bifidobacterium asteroides DSM 20089</name>
    <dbReference type="NCBI Taxonomy" id="1437594"/>
    <lineage>
        <taxon>Bacteria</taxon>
        <taxon>Bacillati</taxon>
        <taxon>Actinomycetota</taxon>
        <taxon>Actinomycetes</taxon>
        <taxon>Bifidobacteriales</taxon>
        <taxon>Bifidobacteriaceae</taxon>
        <taxon>Bifidobacterium</taxon>
    </lineage>
</organism>
<feature type="region of interest" description="Disordered" evidence="1">
    <location>
        <begin position="1"/>
        <end position="42"/>
    </location>
</feature>
<dbReference type="AlphaFoldDB" id="A0AAD0AAX1"/>
<sequence>MHARKTQGEGWSDGSARVDEEKHAGLGFHVQPRPDDYEETPQERETRFRRSYLADMDCTPCNAKPDGKVVAEVEDCRGVDVGRRQDHQDLFARYGKGVWIWVWVTRSHVQSDLHRQWPTIEVWLDGESAGCLTPLQTSRHYLQVPEDGCVTQAHICQDPHTGRYHMRVELPPKHKEIDLSPYIIRDQAVAASDRQIIASIADGRTDGLAHG</sequence>
<gene>
    <name evidence="2" type="ORF">BA20089_06905</name>
</gene>
<evidence type="ECO:0000313" key="2">
    <source>
        <dbReference type="EMBL" id="ATO41879.1"/>
    </source>
</evidence>
<name>A0AAD0AAX1_9BIFI</name>
<protein>
    <submittedName>
        <fullName evidence="2">Uncharacterized protein</fullName>
    </submittedName>
</protein>
<reference evidence="2 3" key="1">
    <citation type="submission" date="2016-10" db="EMBL/GenBank/DDBJ databases">
        <title>The whole genome sequencing and assembly of B. asteroides DSM 20089 strain.</title>
        <authorList>
            <person name="Lee Y.-J."/>
            <person name="Park M.-K."/>
            <person name="Yi H."/>
            <person name="Bahn Y.-S."/>
            <person name="Kim J.F."/>
            <person name="Lee D.-W."/>
        </authorList>
    </citation>
    <scope>NUCLEOTIDE SEQUENCE [LARGE SCALE GENOMIC DNA]</scope>
    <source>
        <strain evidence="2 3">DSM 20089</strain>
    </source>
</reference>
<dbReference type="Proteomes" id="UP000224056">
    <property type="component" value="Chromosome"/>
</dbReference>
<proteinExistence type="predicted"/>
<evidence type="ECO:0000313" key="3">
    <source>
        <dbReference type="Proteomes" id="UP000224056"/>
    </source>
</evidence>
<accession>A0AAD0AAX1</accession>
<dbReference type="EMBL" id="CP017696">
    <property type="protein sequence ID" value="ATO41879.1"/>
    <property type="molecule type" value="Genomic_DNA"/>
</dbReference>
<evidence type="ECO:0000256" key="1">
    <source>
        <dbReference type="SAM" id="MobiDB-lite"/>
    </source>
</evidence>